<comment type="caution">
    <text evidence="1">The sequence shown here is derived from an EMBL/GenBank/DDBJ whole genome shotgun (WGS) entry which is preliminary data.</text>
</comment>
<evidence type="ECO:0008006" key="3">
    <source>
        <dbReference type="Google" id="ProtNLM"/>
    </source>
</evidence>
<accession>A0A1H3LNX9</accession>
<dbReference type="Proteomes" id="UP000199663">
    <property type="component" value="Unassembled WGS sequence"/>
</dbReference>
<protein>
    <recommendedName>
        <fullName evidence="3">BNR repeat protein</fullName>
    </recommendedName>
</protein>
<dbReference type="CDD" id="cd15482">
    <property type="entry name" value="Sialidase_non-viral"/>
    <property type="match status" value="1"/>
</dbReference>
<keyword evidence="2" id="KW-1185">Reference proteome</keyword>
<evidence type="ECO:0000313" key="2">
    <source>
        <dbReference type="Proteomes" id="UP000199663"/>
    </source>
</evidence>
<gene>
    <name evidence="1" type="ORF">SAMN05444412_102133</name>
</gene>
<dbReference type="EMBL" id="FNQC01000002">
    <property type="protein sequence ID" value="SDY65839.1"/>
    <property type="molecule type" value="Genomic_DNA"/>
</dbReference>
<dbReference type="InterPro" id="IPR036278">
    <property type="entry name" value="Sialidase_sf"/>
</dbReference>
<dbReference type="RefSeq" id="WP_019596522.1">
    <property type="nucleotide sequence ID" value="NZ_FNQC01000002.1"/>
</dbReference>
<proteinExistence type="predicted"/>
<evidence type="ECO:0000313" key="1">
    <source>
        <dbReference type="EMBL" id="SDY65839.1"/>
    </source>
</evidence>
<sequence>MNQQSQGLSIAFLFIWLFISCSEKIHEAKDQTPETSVTMGSPESNFGEPYLYTSTKGVTYLSWIEKTGGKSELKYATWVDDSWSDPITIATGENWFVNWADYPQISTFENGNLIAFFLEKSGEGPFAYDIKVTLSENGTDWSDPFTLHDDGTETEHGFVSFAAWGDQMFVAWLDGRGTGGGSHENTNHDHHGHQGAMTLRGALISEKGIKTEEWELDNRVCDCCQTTAVVTENGPVVVYRDRSEAEIRDMGIVRFENGNWTTPLPLYSDFWKVAGCPVNGPRAASLGNSIAVTWYSAANEKPEVKVVFSNDGGKSFGKPIKIDLGKTIGRLDLEMLDDNTALITWMEEEEILARKVHASGKTEAVISIAKSSSKRASGFPQMTKNGNAILFAWTDAQGDQSVIKTKKLIMD</sequence>
<name>A0A1H3LNX9_9BACT</name>
<dbReference type="SUPFAM" id="SSF50939">
    <property type="entry name" value="Sialidases"/>
    <property type="match status" value="1"/>
</dbReference>
<reference evidence="1 2" key="1">
    <citation type="submission" date="2016-10" db="EMBL/GenBank/DDBJ databases">
        <authorList>
            <person name="Varghese N."/>
            <person name="Submissions S."/>
        </authorList>
    </citation>
    <scope>NUCLEOTIDE SEQUENCE [LARGE SCALE GENOMIC DNA]</scope>
    <source>
        <strain evidence="1 2">DSM 17997</strain>
    </source>
</reference>
<organism evidence="1 2">
    <name type="scientific">Rhodonellum ikkaensis</name>
    <dbReference type="NCBI Taxonomy" id="336829"/>
    <lineage>
        <taxon>Bacteria</taxon>
        <taxon>Pseudomonadati</taxon>
        <taxon>Bacteroidota</taxon>
        <taxon>Cytophagia</taxon>
        <taxon>Cytophagales</taxon>
        <taxon>Cytophagaceae</taxon>
        <taxon>Rhodonellum</taxon>
    </lineage>
</organism>